<accession>A0ABY0GDS5</accession>
<protein>
    <submittedName>
        <fullName evidence="3">Uncharacterized protein</fullName>
    </submittedName>
</protein>
<feature type="compositionally biased region" description="Acidic residues" evidence="1">
    <location>
        <begin position="287"/>
        <end position="300"/>
    </location>
</feature>
<evidence type="ECO:0000256" key="1">
    <source>
        <dbReference type="SAM" id="MobiDB-lite"/>
    </source>
</evidence>
<reference evidence="4" key="1">
    <citation type="journal article" date="2019" name="bioRxiv">
        <title>Genomics, evolutionary history and diagnostics of the Alternaria alternata species group including apple and Asian pear pathotypes.</title>
        <authorList>
            <person name="Armitage A.D."/>
            <person name="Cockerton H.M."/>
            <person name="Sreenivasaprasad S."/>
            <person name="Woodhall J.W."/>
            <person name="Lane C.R."/>
            <person name="Harrison R.J."/>
            <person name="Clarkson J.P."/>
        </authorList>
    </citation>
    <scope>NUCLEOTIDE SEQUENCE [LARGE SCALE GENOMIC DNA]</scope>
    <source>
        <strain evidence="4">FERA 635</strain>
    </source>
</reference>
<evidence type="ECO:0000313" key="3">
    <source>
        <dbReference type="EMBL" id="RYO03664.1"/>
    </source>
</evidence>
<feature type="transmembrane region" description="Helical" evidence="2">
    <location>
        <begin position="521"/>
        <end position="539"/>
    </location>
</feature>
<keyword evidence="2" id="KW-0812">Transmembrane</keyword>
<feature type="region of interest" description="Disordered" evidence="1">
    <location>
        <begin position="74"/>
        <end position="101"/>
    </location>
</feature>
<feature type="transmembrane region" description="Helical" evidence="2">
    <location>
        <begin position="554"/>
        <end position="576"/>
    </location>
</feature>
<dbReference type="EMBL" id="PDXF01000012">
    <property type="protein sequence ID" value="RYO03664.1"/>
    <property type="molecule type" value="Genomic_DNA"/>
</dbReference>
<organism evidence="3 4">
    <name type="scientific">Alternaria tenuissima</name>
    <dbReference type="NCBI Taxonomy" id="119927"/>
    <lineage>
        <taxon>Eukaryota</taxon>
        <taxon>Fungi</taxon>
        <taxon>Dikarya</taxon>
        <taxon>Ascomycota</taxon>
        <taxon>Pezizomycotina</taxon>
        <taxon>Dothideomycetes</taxon>
        <taxon>Pleosporomycetidae</taxon>
        <taxon>Pleosporales</taxon>
        <taxon>Pleosporineae</taxon>
        <taxon>Pleosporaceae</taxon>
        <taxon>Alternaria</taxon>
        <taxon>Alternaria sect. Alternaria</taxon>
        <taxon>Alternaria alternata complex</taxon>
    </lineage>
</organism>
<sequence>MIHRTSRSHSAPGKAPKRPPPKPYASRKYTDRSFDETTTELNNQRNFWDSFLGDNETSTPCRSTEVIRDFCEKESQTTVADSQPEIHLDDRDHKNDHSRECPHSLSIDELRQQLGLKRFGLEGQPNADHRRISIRNINPDAIFVLAQTAAHHQRDTLRDAISKHLDRKTSLRIHERADGFVTPRLELHLPYLALRRVSTGSEEWKTREPGEEGESWLDMPLPLSKAKKGDRPNRFLIKKSHTSIVLCVWDYSKWVGYGFFKGGPVGADDEVDDEGDIEGCGDGSSDGNDDGADEGVEEDEPIPRKEIFTPDDDSHDMYSDNLIHDPRIYFLRITGVWMSFVVREYMYLVEELEAYVKSWQKDDRYKSLNVSCKGPQEDVMVLFDRIMKRKQLLCHVREHISSLVQEWNDFNGPNGYIKCLADIKASQRRVLLNDINASIVDLIGSERTLTRLITSCEKLTSDLTVSMEFESIKLQRDAYTLNRESNGLQRQTHEINFVTQLISRRTTAAAENTSRTTRTNILIIWMTTPFVLVLQYFGADRPIFSSFERTPRNFGISFCVLALAFPLLTVVLDNVVNFVVTRFPRKAQNTVAQGENFDSRDVP</sequence>
<gene>
    <name evidence="3" type="ORF">AA0119_g4542</name>
</gene>
<comment type="caution">
    <text evidence="3">The sequence shown here is derived from an EMBL/GenBank/DDBJ whole genome shotgun (WGS) entry which is preliminary data.</text>
</comment>
<feature type="region of interest" description="Disordered" evidence="1">
    <location>
        <begin position="1"/>
        <end position="31"/>
    </location>
</feature>
<keyword evidence="2" id="KW-1133">Transmembrane helix</keyword>
<proteinExistence type="predicted"/>
<feature type="compositionally biased region" description="Acidic residues" evidence="1">
    <location>
        <begin position="268"/>
        <end position="279"/>
    </location>
</feature>
<name>A0ABY0GDS5_9PLEO</name>
<evidence type="ECO:0000313" key="4">
    <source>
        <dbReference type="Proteomes" id="UP000293195"/>
    </source>
</evidence>
<feature type="region of interest" description="Disordered" evidence="1">
    <location>
        <begin position="268"/>
        <end position="310"/>
    </location>
</feature>
<keyword evidence="2" id="KW-0472">Membrane</keyword>
<dbReference type="Proteomes" id="UP000293195">
    <property type="component" value="Unassembled WGS sequence"/>
</dbReference>
<evidence type="ECO:0000256" key="2">
    <source>
        <dbReference type="SAM" id="Phobius"/>
    </source>
</evidence>
<keyword evidence="4" id="KW-1185">Reference proteome</keyword>
<feature type="compositionally biased region" description="Basic and acidic residues" evidence="1">
    <location>
        <begin position="84"/>
        <end position="101"/>
    </location>
</feature>